<accession>A0A812MT65</accession>
<dbReference type="InterPro" id="IPR002999">
    <property type="entry name" value="Tudor"/>
</dbReference>
<name>A0A812MT65_9DINO</name>
<sequence length="422" mass="46143">MWVWAEEEDCERLGVEAGRVEDVDVLVGVLVCEDLQIGRGMFSWEDSVMFTRARDLDATVRSFLAKALAEADAEDVPEVLAPFLADAGLGGEEARALCQRFAISGKAAIPSKMASGGYRDLAAPQSLGSLCARGPRGAAARRAAQAATEAALVPGAILELTAEDGREISKALKSCVELRSWMQEASERADVLSASFLAYAAESSPDALESWGMLLRNSLEEAGIATYLSEDENLGALAQKGAVQLVKHGLLRVRQKVSEVGDPVWAFLPEDQEWHPAVVDDILPSGRLKLIFIEYGKPQEAKQEEVRALTEVADEGDAGEGECEMCERDLKLTFHHLIPKDKHPTYLGKRLPNGVEGEPTRSFLNSYGLMICRQCHNTVHSIASNEVLAIEYNSLQKLLTHPVIQRWIEFAKRRKASSGKSR</sequence>
<dbReference type="Proteomes" id="UP000601435">
    <property type="component" value="Unassembled WGS sequence"/>
</dbReference>
<evidence type="ECO:0000313" key="2">
    <source>
        <dbReference type="EMBL" id="CAE7273960.1"/>
    </source>
</evidence>
<protein>
    <submittedName>
        <fullName evidence="2">YisB protein</fullName>
    </submittedName>
</protein>
<feature type="domain" description="Tudor" evidence="1">
    <location>
        <begin position="257"/>
        <end position="316"/>
    </location>
</feature>
<reference evidence="2" key="1">
    <citation type="submission" date="2021-02" db="EMBL/GenBank/DDBJ databases">
        <authorList>
            <person name="Dougan E. K."/>
            <person name="Rhodes N."/>
            <person name="Thang M."/>
            <person name="Chan C."/>
        </authorList>
    </citation>
    <scope>NUCLEOTIDE SEQUENCE</scope>
</reference>
<keyword evidence="3" id="KW-1185">Reference proteome</keyword>
<comment type="caution">
    <text evidence="2">The sequence shown here is derived from an EMBL/GenBank/DDBJ whole genome shotgun (WGS) entry which is preliminary data.</text>
</comment>
<dbReference type="AlphaFoldDB" id="A0A812MT65"/>
<dbReference type="PROSITE" id="PS50304">
    <property type="entry name" value="TUDOR"/>
    <property type="match status" value="1"/>
</dbReference>
<evidence type="ECO:0000313" key="3">
    <source>
        <dbReference type="Proteomes" id="UP000601435"/>
    </source>
</evidence>
<dbReference type="OrthoDB" id="426775at2759"/>
<dbReference type="Gene3D" id="2.30.30.140">
    <property type="match status" value="1"/>
</dbReference>
<dbReference type="SUPFAM" id="SSF63748">
    <property type="entry name" value="Tudor/PWWP/MBT"/>
    <property type="match status" value="1"/>
</dbReference>
<organism evidence="2 3">
    <name type="scientific">Symbiodinium necroappetens</name>
    <dbReference type="NCBI Taxonomy" id="1628268"/>
    <lineage>
        <taxon>Eukaryota</taxon>
        <taxon>Sar</taxon>
        <taxon>Alveolata</taxon>
        <taxon>Dinophyceae</taxon>
        <taxon>Suessiales</taxon>
        <taxon>Symbiodiniaceae</taxon>
        <taxon>Symbiodinium</taxon>
    </lineage>
</organism>
<evidence type="ECO:0000259" key="1">
    <source>
        <dbReference type="PROSITE" id="PS50304"/>
    </source>
</evidence>
<proteinExistence type="predicted"/>
<dbReference type="PANTHER" id="PTHR37827:SF1">
    <property type="entry name" value="HNH DOMAIN-CONTAINING PROTEIN"/>
    <property type="match status" value="1"/>
</dbReference>
<dbReference type="PANTHER" id="PTHR37827">
    <property type="entry name" value="TUDOR DOMAIN-CONTAINING PROTEIN"/>
    <property type="match status" value="1"/>
</dbReference>
<dbReference type="EMBL" id="CAJNJA010011511">
    <property type="protein sequence ID" value="CAE7273960.1"/>
    <property type="molecule type" value="Genomic_DNA"/>
</dbReference>
<gene>
    <name evidence="2" type="primary">yisB</name>
    <name evidence="2" type="ORF">SNEC2469_LOCUS6621</name>
</gene>